<dbReference type="PANTHER" id="PTHR43791:SF49">
    <property type="entry name" value="TRANSPORTER, PUTATIVE (AFU_ORTHOLOGUE AFUA_4G04250)-RELATED"/>
    <property type="match status" value="1"/>
</dbReference>
<evidence type="ECO:0000256" key="1">
    <source>
        <dbReference type="ARBA" id="ARBA00004141"/>
    </source>
</evidence>
<dbReference type="SUPFAM" id="SSF103473">
    <property type="entry name" value="MFS general substrate transporter"/>
    <property type="match status" value="1"/>
</dbReference>
<dbReference type="Pfam" id="PF07690">
    <property type="entry name" value="MFS_1"/>
    <property type="match status" value="1"/>
</dbReference>
<keyword evidence="4 6" id="KW-1133">Transmembrane helix</keyword>
<feature type="domain" description="Major facilitator superfamily (MFS) profile" evidence="7">
    <location>
        <begin position="40"/>
        <end position="463"/>
    </location>
</feature>
<dbReference type="InterPro" id="IPR036259">
    <property type="entry name" value="MFS_trans_sf"/>
</dbReference>
<feature type="transmembrane region" description="Helical" evidence="6">
    <location>
        <begin position="141"/>
        <end position="160"/>
    </location>
</feature>
<dbReference type="VEuPathDB" id="FungiDB:SAPIO_CDS9446"/>
<comment type="caution">
    <text evidence="8">The sequence shown here is derived from an EMBL/GenBank/DDBJ whole genome shotgun (WGS) entry which is preliminary data.</text>
</comment>
<proteinExistence type="predicted"/>
<feature type="transmembrane region" description="Helical" evidence="6">
    <location>
        <begin position="83"/>
        <end position="101"/>
    </location>
</feature>
<evidence type="ECO:0000256" key="6">
    <source>
        <dbReference type="SAM" id="Phobius"/>
    </source>
</evidence>
<evidence type="ECO:0000313" key="8">
    <source>
        <dbReference type="EMBL" id="KEZ39551.1"/>
    </source>
</evidence>
<dbReference type="InterPro" id="IPR011701">
    <property type="entry name" value="MFS"/>
</dbReference>
<dbReference type="OMA" id="TFWYRNS"/>
<organism evidence="8 9">
    <name type="scientific">Pseudallescheria apiosperma</name>
    <name type="common">Scedosporium apiospermum</name>
    <dbReference type="NCBI Taxonomy" id="563466"/>
    <lineage>
        <taxon>Eukaryota</taxon>
        <taxon>Fungi</taxon>
        <taxon>Dikarya</taxon>
        <taxon>Ascomycota</taxon>
        <taxon>Pezizomycotina</taxon>
        <taxon>Sordariomycetes</taxon>
        <taxon>Hypocreomycetidae</taxon>
        <taxon>Microascales</taxon>
        <taxon>Microascaceae</taxon>
        <taxon>Scedosporium</taxon>
    </lineage>
</organism>
<feature type="transmembrane region" description="Helical" evidence="6">
    <location>
        <begin position="315"/>
        <end position="332"/>
    </location>
</feature>
<keyword evidence="5 6" id="KW-0472">Membrane</keyword>
<keyword evidence="9" id="KW-1185">Reference proteome</keyword>
<dbReference type="AlphaFoldDB" id="A0A084FWT9"/>
<dbReference type="PROSITE" id="PS50850">
    <property type="entry name" value="MFS"/>
    <property type="match status" value="1"/>
</dbReference>
<name>A0A084FWT9_PSEDA</name>
<dbReference type="Proteomes" id="UP000028545">
    <property type="component" value="Unassembled WGS sequence"/>
</dbReference>
<feature type="transmembrane region" description="Helical" evidence="6">
    <location>
        <begin position="172"/>
        <end position="193"/>
    </location>
</feature>
<feature type="transmembrane region" description="Helical" evidence="6">
    <location>
        <begin position="339"/>
        <end position="359"/>
    </location>
</feature>
<evidence type="ECO:0000256" key="5">
    <source>
        <dbReference type="ARBA" id="ARBA00023136"/>
    </source>
</evidence>
<dbReference type="PANTHER" id="PTHR43791">
    <property type="entry name" value="PERMEASE-RELATED"/>
    <property type="match status" value="1"/>
</dbReference>
<feature type="transmembrane region" description="Helical" evidence="6">
    <location>
        <begin position="401"/>
        <end position="422"/>
    </location>
</feature>
<keyword evidence="3 6" id="KW-0812">Transmembrane</keyword>
<dbReference type="RefSeq" id="XP_016639350.1">
    <property type="nucleotide sequence ID" value="XM_016790840.1"/>
</dbReference>
<dbReference type="OrthoDB" id="3639251at2759"/>
<sequence length="477" mass="52715">MSTKDDLEKVEKIETPSTIAIQSRLSKEERALVWRQDLRILPLSAAIYFLCFLDRANIGNAKILNYTTGNDLLTETGMRSDQFVYTLLIFLIAYGLFEVPSNILLKKLRPSRWIAILMFTWGACTMCLAACHTFSQILAVRWFLGVAEAGLFPGLVYYLTFWYKHNERSLRVALILASATLAGAFGGAIAYGIGHMNQAKGLSAWRWLFLLEGIPSVISAILVWFFLPDFPESVSWLSQKEKDIAVARLETEGSNSAEKTMTWADAKSTLMDWRLYGHYVAYFAVSIPFASMSYFTPSITTGLGYVDLQAQLMTVPPWCVGYVIQIIVAWSADYFNARGLHIAGMAIVGALGYIVSAVLPATAYRSRYGCLILALTGAFSTIPPLLGWLTSNVVSTASIGLAIAINVSLGAGFGQIGGIWIYKDSEKVKGYPSGHWTNAAMMLVVAVTAVALRIYYGLVNKRLLREANGQEVRLYKL</sequence>
<dbReference type="InterPro" id="IPR020846">
    <property type="entry name" value="MFS_dom"/>
</dbReference>
<dbReference type="EMBL" id="JOWA01000143">
    <property type="protein sequence ID" value="KEZ39551.1"/>
    <property type="molecule type" value="Genomic_DNA"/>
</dbReference>
<dbReference type="FunFam" id="1.20.1250.20:FF:000057">
    <property type="entry name" value="MFS general substrate transporter"/>
    <property type="match status" value="1"/>
</dbReference>
<accession>A0A084FWT9</accession>
<feature type="transmembrane region" description="Helical" evidence="6">
    <location>
        <begin position="276"/>
        <end position="295"/>
    </location>
</feature>
<protein>
    <submittedName>
        <fullName evidence="8">Major facilitator superfamily transporter</fullName>
    </submittedName>
</protein>
<dbReference type="Gene3D" id="1.20.1250.20">
    <property type="entry name" value="MFS general substrate transporter like domains"/>
    <property type="match status" value="2"/>
</dbReference>
<evidence type="ECO:0000256" key="2">
    <source>
        <dbReference type="ARBA" id="ARBA00022448"/>
    </source>
</evidence>
<evidence type="ECO:0000259" key="7">
    <source>
        <dbReference type="PROSITE" id="PS50850"/>
    </source>
</evidence>
<dbReference type="GO" id="GO:0022857">
    <property type="term" value="F:transmembrane transporter activity"/>
    <property type="evidence" value="ECO:0007669"/>
    <property type="project" value="InterPro"/>
</dbReference>
<keyword evidence="2" id="KW-0813">Transport</keyword>
<dbReference type="GO" id="GO:0016020">
    <property type="term" value="C:membrane"/>
    <property type="evidence" value="ECO:0007669"/>
    <property type="project" value="UniProtKB-SubCell"/>
</dbReference>
<dbReference type="KEGG" id="sapo:SAPIO_CDS9446"/>
<feature type="transmembrane region" description="Helical" evidence="6">
    <location>
        <begin position="434"/>
        <end position="456"/>
    </location>
</feature>
<comment type="subcellular location">
    <subcellularLocation>
        <location evidence="1">Membrane</location>
        <topology evidence="1">Multi-pass membrane protein</topology>
    </subcellularLocation>
</comment>
<dbReference type="FunFam" id="1.20.1250.20:FF:000013">
    <property type="entry name" value="MFS general substrate transporter"/>
    <property type="match status" value="1"/>
</dbReference>
<dbReference type="HOGENOM" id="CLU_001265_0_1_1"/>
<evidence type="ECO:0000313" key="9">
    <source>
        <dbReference type="Proteomes" id="UP000028545"/>
    </source>
</evidence>
<feature type="transmembrane region" description="Helical" evidence="6">
    <location>
        <begin position="371"/>
        <end position="389"/>
    </location>
</feature>
<evidence type="ECO:0000256" key="3">
    <source>
        <dbReference type="ARBA" id="ARBA00022692"/>
    </source>
</evidence>
<feature type="transmembrane region" description="Helical" evidence="6">
    <location>
        <begin position="113"/>
        <end position="135"/>
    </location>
</feature>
<evidence type="ECO:0000256" key="4">
    <source>
        <dbReference type="ARBA" id="ARBA00022989"/>
    </source>
</evidence>
<gene>
    <name evidence="8" type="ORF">SAPIO_CDS9446</name>
</gene>
<dbReference type="GeneID" id="27728518"/>
<feature type="transmembrane region" description="Helical" evidence="6">
    <location>
        <begin position="205"/>
        <end position="227"/>
    </location>
</feature>
<reference evidence="8 9" key="1">
    <citation type="journal article" date="2014" name="Genome Announc.">
        <title>Draft genome sequence of the pathogenic fungus Scedosporium apiospermum.</title>
        <authorList>
            <person name="Vandeputte P."/>
            <person name="Ghamrawi S."/>
            <person name="Rechenmann M."/>
            <person name="Iltis A."/>
            <person name="Giraud S."/>
            <person name="Fleury M."/>
            <person name="Thornton C."/>
            <person name="Delhaes L."/>
            <person name="Meyer W."/>
            <person name="Papon N."/>
            <person name="Bouchara J.P."/>
        </authorList>
    </citation>
    <scope>NUCLEOTIDE SEQUENCE [LARGE SCALE GENOMIC DNA]</scope>
    <source>
        <strain evidence="8 9">IHEM 14462</strain>
    </source>
</reference>